<accession>A0A914PPP9</accession>
<evidence type="ECO:0000313" key="1">
    <source>
        <dbReference type="Proteomes" id="UP000887578"/>
    </source>
</evidence>
<proteinExistence type="predicted"/>
<reference evidence="2" key="1">
    <citation type="submission" date="2022-11" db="UniProtKB">
        <authorList>
            <consortium name="WormBaseParasite"/>
        </authorList>
    </citation>
    <scope>IDENTIFICATION</scope>
</reference>
<protein>
    <submittedName>
        <fullName evidence="2">Uncharacterized protein</fullName>
    </submittedName>
</protein>
<organism evidence="1 2">
    <name type="scientific">Panagrolaimus davidi</name>
    <dbReference type="NCBI Taxonomy" id="227884"/>
    <lineage>
        <taxon>Eukaryota</taxon>
        <taxon>Metazoa</taxon>
        <taxon>Ecdysozoa</taxon>
        <taxon>Nematoda</taxon>
        <taxon>Chromadorea</taxon>
        <taxon>Rhabditida</taxon>
        <taxon>Tylenchina</taxon>
        <taxon>Panagrolaimomorpha</taxon>
        <taxon>Panagrolaimoidea</taxon>
        <taxon>Panagrolaimidae</taxon>
        <taxon>Panagrolaimus</taxon>
    </lineage>
</organism>
<dbReference type="WBParaSite" id="PDA_v2.g16793.t1">
    <property type="protein sequence ID" value="PDA_v2.g16793.t1"/>
    <property type="gene ID" value="PDA_v2.g16793"/>
</dbReference>
<dbReference type="Proteomes" id="UP000887578">
    <property type="component" value="Unplaced"/>
</dbReference>
<sequence>MVSNININFGERIVLVLLTKDEFKRSELQYTKDGYISTEKLDAPRQDFVFEKTTPELIRHKIVGTRNPVKIILHANYAGLSTMKFLKDVVLKDDFEIVISLEESFKNYEARFLFETVKWMFNKSYTNFHIEQNTNRKYLIGCKCGEKEYPLIVFDNNESQSYKKKIIIQKSPLQYFVSFEILKK</sequence>
<keyword evidence="1" id="KW-1185">Reference proteome</keyword>
<name>A0A914PPP9_9BILA</name>
<dbReference type="AlphaFoldDB" id="A0A914PPP9"/>
<evidence type="ECO:0000313" key="2">
    <source>
        <dbReference type="WBParaSite" id="PDA_v2.g16793.t1"/>
    </source>
</evidence>